<evidence type="ECO:0000313" key="1">
    <source>
        <dbReference type="EMBL" id="JAD76025.1"/>
    </source>
</evidence>
<organism evidence="1">
    <name type="scientific">Arundo donax</name>
    <name type="common">Giant reed</name>
    <name type="synonym">Donax arundinaceus</name>
    <dbReference type="NCBI Taxonomy" id="35708"/>
    <lineage>
        <taxon>Eukaryota</taxon>
        <taxon>Viridiplantae</taxon>
        <taxon>Streptophyta</taxon>
        <taxon>Embryophyta</taxon>
        <taxon>Tracheophyta</taxon>
        <taxon>Spermatophyta</taxon>
        <taxon>Magnoliopsida</taxon>
        <taxon>Liliopsida</taxon>
        <taxon>Poales</taxon>
        <taxon>Poaceae</taxon>
        <taxon>PACMAD clade</taxon>
        <taxon>Arundinoideae</taxon>
        <taxon>Arundineae</taxon>
        <taxon>Arundo</taxon>
    </lineage>
</organism>
<sequence>MVGLFYPLLLDQHTNFAPKTLTNLNVDKIVVLQGIKKLEKVMDI</sequence>
<reference evidence="1" key="2">
    <citation type="journal article" date="2015" name="Data Brief">
        <title>Shoot transcriptome of the giant reed, Arundo donax.</title>
        <authorList>
            <person name="Barrero R.A."/>
            <person name="Guerrero F.D."/>
            <person name="Moolhuijzen P."/>
            <person name="Goolsby J.A."/>
            <person name="Tidwell J."/>
            <person name="Bellgard S.E."/>
            <person name="Bellgard M.I."/>
        </authorList>
    </citation>
    <scope>NUCLEOTIDE SEQUENCE</scope>
    <source>
        <tissue evidence="1">Shoot tissue taken approximately 20 cm above the soil surface</tissue>
    </source>
</reference>
<protein>
    <submittedName>
        <fullName evidence="1">Uncharacterized protein</fullName>
    </submittedName>
</protein>
<reference evidence="1" key="1">
    <citation type="submission" date="2014-09" db="EMBL/GenBank/DDBJ databases">
        <authorList>
            <person name="Magalhaes I.L.F."/>
            <person name="Oliveira U."/>
            <person name="Santos F.R."/>
            <person name="Vidigal T.H.D.A."/>
            <person name="Brescovit A.D."/>
            <person name="Santos A.J."/>
        </authorList>
    </citation>
    <scope>NUCLEOTIDE SEQUENCE</scope>
    <source>
        <tissue evidence="1">Shoot tissue taken approximately 20 cm above the soil surface</tissue>
    </source>
</reference>
<accession>A0A0A9CRJ8</accession>
<proteinExistence type="predicted"/>
<dbReference type="AlphaFoldDB" id="A0A0A9CRJ8"/>
<dbReference type="EMBL" id="GBRH01221870">
    <property type="protein sequence ID" value="JAD76025.1"/>
    <property type="molecule type" value="Transcribed_RNA"/>
</dbReference>
<name>A0A0A9CRJ8_ARUDO</name>